<protein>
    <submittedName>
        <fullName evidence="2">SufD family Fe-S cluster assembly protein</fullName>
    </submittedName>
</protein>
<dbReference type="EMBL" id="QWZP01000005">
    <property type="protein sequence ID" value="RIU86066.1"/>
    <property type="molecule type" value="Genomic_DNA"/>
</dbReference>
<dbReference type="SUPFAM" id="SSF101960">
    <property type="entry name" value="Stabilizer of iron transporter SufD"/>
    <property type="match status" value="1"/>
</dbReference>
<gene>
    <name evidence="2" type="ORF">D2A33_00985</name>
</gene>
<dbReference type="RefSeq" id="WP_158366141.1">
    <property type="nucleotide sequence ID" value="NZ_QWZP01000005.1"/>
</dbReference>
<dbReference type="PANTHER" id="PTHR43575:SF1">
    <property type="entry name" value="PROTEIN ABCI7, CHLOROPLASTIC"/>
    <property type="match status" value="1"/>
</dbReference>
<evidence type="ECO:0000313" key="3">
    <source>
        <dbReference type="Proteomes" id="UP000265496"/>
    </source>
</evidence>
<dbReference type="Proteomes" id="UP000265496">
    <property type="component" value="Unassembled WGS sequence"/>
</dbReference>
<evidence type="ECO:0000259" key="1">
    <source>
        <dbReference type="Pfam" id="PF01458"/>
    </source>
</evidence>
<dbReference type="InterPro" id="IPR037284">
    <property type="entry name" value="SUF_FeS_clus_asmbl_SufBD_sf"/>
</dbReference>
<sequence length="433" mass="51183">MNFKKKNYSNSRIEINNNINYYINIIRNKSIKLLNKKFSLKSEKIKSSIIDYEYLFPVKEAEYIYYDIINKYILDKNGMYLFFINGFYVFNFFKKNKKYLLSINDIIINNKNYCNSNIEKFYGKSISNNDTLNLFNFLFSKDGAYIFIPDNICFKPNIYIIYIYNNNYDYSIINPRNLIIIGNNSKAKIVEIHESLTNKIGFSNSVTEIYTRKNSSIDYIKIQNNLSFLYLRDKTFLTQKKNSTCSLSTFSFEGRLLINNLKLINLGIYSKFNLNGLTIIRKKSLNKLIYNKTLIDHLYPNCESYQTYKSILYGRSKVFFWGKIKIHKKANNINALQKSNNILINKNAFVYTKPELEIYTDNVKCSHGCTIGKIDKNKIFYLRSRGVIKTVAKSILIFLFSKEILKKINIQNIKYLIKKIIINNLDNYYINFM</sequence>
<accession>A0A3A1MKC2</accession>
<dbReference type="InterPro" id="IPR000825">
    <property type="entry name" value="SUF_FeS_clus_asmbl_SufBD_core"/>
</dbReference>
<dbReference type="Pfam" id="PF01458">
    <property type="entry name" value="SUFBD_core"/>
    <property type="match status" value="1"/>
</dbReference>
<evidence type="ECO:0000313" key="2">
    <source>
        <dbReference type="EMBL" id="RIU86066.1"/>
    </source>
</evidence>
<feature type="domain" description="SUF system FeS cluster assembly SufBD core" evidence="1">
    <location>
        <begin position="171"/>
        <end position="398"/>
    </location>
</feature>
<dbReference type="GO" id="GO:0016226">
    <property type="term" value="P:iron-sulfur cluster assembly"/>
    <property type="evidence" value="ECO:0007669"/>
    <property type="project" value="InterPro"/>
</dbReference>
<dbReference type="InterPro" id="IPR055346">
    <property type="entry name" value="Fe-S_cluster_assembly_SufBD"/>
</dbReference>
<name>A0A3A1MKC2_9FLAO</name>
<dbReference type="PANTHER" id="PTHR43575">
    <property type="entry name" value="PROTEIN ABCI7, CHLOROPLASTIC"/>
    <property type="match status" value="1"/>
</dbReference>
<dbReference type="AlphaFoldDB" id="A0A3A1MKC2"/>
<proteinExistence type="predicted"/>
<reference evidence="3" key="1">
    <citation type="submission" date="2018-08" db="EMBL/GenBank/DDBJ databases">
        <authorList>
            <person name="Dai Z."/>
        </authorList>
    </citation>
    <scope>NUCLEOTIDE SEQUENCE [LARGE SCALE GENOMIC DNA]</scope>
    <source>
        <strain evidence="3">KPTW1</strain>
    </source>
</reference>
<organism evidence="2 3">
    <name type="scientific">Candidatus Karelsulcia muelleri</name>
    <dbReference type="NCBI Taxonomy" id="336810"/>
    <lineage>
        <taxon>Bacteria</taxon>
        <taxon>Pseudomonadati</taxon>
        <taxon>Bacteroidota</taxon>
        <taxon>Flavobacteriia</taxon>
        <taxon>Flavobacteriales</taxon>
        <taxon>Candidatus Karelsulcia</taxon>
    </lineage>
</organism>
<comment type="caution">
    <text evidence="2">The sequence shown here is derived from an EMBL/GenBank/DDBJ whole genome shotgun (WGS) entry which is preliminary data.</text>
</comment>
<reference evidence="2 3" key="2">
    <citation type="submission" date="2018-10" db="EMBL/GenBank/DDBJ databases">
        <title>Draft genome sequence of Candidatus Sulcia muelleri from Kolla paulula, a vector of Xylella fastidiosa causing Pierces disease of grapevine in Taiwan.</title>
        <authorList>
            <person name="Shih H.-T."/>
        </authorList>
    </citation>
    <scope>NUCLEOTIDE SEQUENCE [LARGE SCALE GENOMIC DNA]</scope>
    <source>
        <strain evidence="2 3">KPTW1</strain>
    </source>
</reference>